<evidence type="ECO:0000256" key="2">
    <source>
        <dbReference type="ARBA" id="ARBA00009261"/>
    </source>
</evidence>
<feature type="transmembrane region" description="Helical" evidence="9">
    <location>
        <begin position="15"/>
        <end position="33"/>
    </location>
</feature>
<keyword evidence="6 9" id="KW-0769">Symport</keyword>
<evidence type="ECO:0000313" key="10">
    <source>
        <dbReference type="EMBL" id="PWI24882.1"/>
    </source>
</evidence>
<accession>A0A2U3AK21</accession>
<dbReference type="OrthoDB" id="9804874at2"/>
<sequence length="483" mass="52467">MTNLSDFIESLNNYLYSYVLIALLLITGIFFTFKSKGVQFRLLPEMFRVLTDKATIEGKGKKGVSSFQAFTVSAASRIGTGNIAGVATAIALGGPGAVFWMWVMALIGAGSSFVESTLAQLYKVKDGDNFRGGPAYYMEKGLKKRWMGILFAIAITFCYGFVFNAVQTNTIAASFDASFGIDKIWIGLIVATLTAVVIFGGIQRIASVTQFLVPIMAIAYIIIALIVVMMNITEVPAIIKLIVSDAFGWKAGAGGAIGVAIMQGFKRGLFSNEAGLGSAPNAAATANVTHPVKQGLIQTLGVFVDTILVCTATAIIVLLGDAYLQKGAGNDSRIDITQQSLVSQLGDWAGIFLTIAIFFFAFSSVIGNYYYGETNIEFIKKSKRALFFYRIAVLAFVIFGAVAKVSLVWNLADLFMAFMALINLTAILMLYRVAFRLLKNYMDQRKLGKDPVFKASDMPDLDEIECWNDEDKITVSKVGKTEK</sequence>
<proteinExistence type="inferred from homology"/>
<keyword evidence="11" id="KW-1185">Reference proteome</keyword>
<evidence type="ECO:0000256" key="8">
    <source>
        <dbReference type="ARBA" id="ARBA00023136"/>
    </source>
</evidence>
<dbReference type="GO" id="GO:0005886">
    <property type="term" value="C:plasma membrane"/>
    <property type="evidence" value="ECO:0007669"/>
    <property type="project" value="UniProtKB-SubCell"/>
</dbReference>
<gene>
    <name evidence="10" type="ORF">DEX24_11375</name>
</gene>
<dbReference type="Proteomes" id="UP000245938">
    <property type="component" value="Unassembled WGS sequence"/>
</dbReference>
<evidence type="ECO:0000256" key="7">
    <source>
        <dbReference type="ARBA" id="ARBA00022989"/>
    </source>
</evidence>
<dbReference type="PANTHER" id="PTHR30330">
    <property type="entry name" value="AGSS FAMILY TRANSPORTER, SODIUM-ALANINE"/>
    <property type="match status" value="1"/>
</dbReference>
<dbReference type="FunFam" id="1.20.1740.10:FF:000004">
    <property type="entry name" value="Sodium:alanine symporter family protein"/>
    <property type="match status" value="1"/>
</dbReference>
<keyword evidence="5 9" id="KW-0812">Transmembrane</keyword>
<feature type="transmembrane region" description="Helical" evidence="9">
    <location>
        <begin position="387"/>
        <end position="409"/>
    </location>
</feature>
<protein>
    <submittedName>
        <fullName evidence="10">Sodium:alanine symporter family protein</fullName>
    </submittedName>
</protein>
<organism evidence="10 11">
    <name type="scientific">Kurthia sibirica</name>
    <dbReference type="NCBI Taxonomy" id="202750"/>
    <lineage>
        <taxon>Bacteria</taxon>
        <taxon>Bacillati</taxon>
        <taxon>Bacillota</taxon>
        <taxon>Bacilli</taxon>
        <taxon>Bacillales</taxon>
        <taxon>Caryophanaceae</taxon>
        <taxon>Kurthia</taxon>
    </lineage>
</organism>
<dbReference type="InterPro" id="IPR001463">
    <property type="entry name" value="Na/Ala_symport"/>
</dbReference>
<reference evidence="10 11" key="1">
    <citation type="submission" date="2018-05" db="EMBL/GenBank/DDBJ databases">
        <title>Kurthia sibirica genome sequence.</title>
        <authorList>
            <person name="Maclea K.S."/>
            <person name="Goen A.E."/>
        </authorList>
    </citation>
    <scope>NUCLEOTIDE SEQUENCE [LARGE SCALE GENOMIC DNA]</scope>
    <source>
        <strain evidence="10 11">ATCC 49154</strain>
    </source>
</reference>
<dbReference type="NCBIfam" id="TIGR00835">
    <property type="entry name" value="agcS"/>
    <property type="match status" value="1"/>
</dbReference>
<evidence type="ECO:0000256" key="4">
    <source>
        <dbReference type="ARBA" id="ARBA00022475"/>
    </source>
</evidence>
<evidence type="ECO:0000313" key="11">
    <source>
        <dbReference type="Proteomes" id="UP000245938"/>
    </source>
</evidence>
<name>A0A2U3AK21_9BACL</name>
<comment type="caution">
    <text evidence="10">The sequence shown here is derived from an EMBL/GenBank/DDBJ whole genome shotgun (WGS) entry which is preliminary data.</text>
</comment>
<evidence type="ECO:0000256" key="5">
    <source>
        <dbReference type="ARBA" id="ARBA00022692"/>
    </source>
</evidence>
<feature type="transmembrane region" description="Helical" evidence="9">
    <location>
        <begin position="184"/>
        <end position="202"/>
    </location>
</feature>
<comment type="subcellular location">
    <subcellularLocation>
        <location evidence="1 9">Cell membrane</location>
        <topology evidence="1 9">Multi-pass membrane protein</topology>
    </subcellularLocation>
</comment>
<keyword evidence="3 9" id="KW-0813">Transport</keyword>
<keyword evidence="7 9" id="KW-1133">Transmembrane helix</keyword>
<feature type="transmembrane region" description="Helical" evidence="9">
    <location>
        <begin position="300"/>
        <end position="320"/>
    </location>
</feature>
<keyword evidence="8 9" id="KW-0472">Membrane</keyword>
<dbReference type="Pfam" id="PF01235">
    <property type="entry name" value="Na_Ala_symp"/>
    <property type="match status" value="1"/>
</dbReference>
<dbReference type="PRINTS" id="PR00175">
    <property type="entry name" value="NAALASMPORT"/>
</dbReference>
<evidence type="ECO:0000256" key="6">
    <source>
        <dbReference type="ARBA" id="ARBA00022847"/>
    </source>
</evidence>
<evidence type="ECO:0000256" key="9">
    <source>
        <dbReference type="RuleBase" id="RU363064"/>
    </source>
</evidence>
<feature type="transmembrane region" description="Helical" evidence="9">
    <location>
        <begin position="211"/>
        <end position="232"/>
    </location>
</feature>
<dbReference type="PANTHER" id="PTHR30330:SF1">
    <property type="entry name" value="AMINO-ACID CARRIER PROTEIN ALST"/>
    <property type="match status" value="1"/>
</dbReference>
<dbReference type="Gene3D" id="1.20.1740.10">
    <property type="entry name" value="Amino acid/polyamine transporter I"/>
    <property type="match status" value="1"/>
</dbReference>
<feature type="transmembrane region" description="Helical" evidence="9">
    <location>
        <begin position="69"/>
        <end position="93"/>
    </location>
</feature>
<dbReference type="EMBL" id="QFVR01000015">
    <property type="protein sequence ID" value="PWI24882.1"/>
    <property type="molecule type" value="Genomic_DNA"/>
</dbReference>
<dbReference type="AlphaFoldDB" id="A0A2U3AK21"/>
<feature type="transmembrane region" description="Helical" evidence="9">
    <location>
        <begin position="146"/>
        <end position="164"/>
    </location>
</feature>
<feature type="transmembrane region" description="Helical" evidence="9">
    <location>
        <begin position="348"/>
        <end position="371"/>
    </location>
</feature>
<feature type="transmembrane region" description="Helical" evidence="9">
    <location>
        <begin position="415"/>
        <end position="435"/>
    </location>
</feature>
<dbReference type="PROSITE" id="PS00873">
    <property type="entry name" value="NA_ALANINE_SYMP"/>
    <property type="match status" value="1"/>
</dbReference>
<dbReference type="GO" id="GO:0005283">
    <property type="term" value="F:amino acid:sodium symporter activity"/>
    <property type="evidence" value="ECO:0007669"/>
    <property type="project" value="InterPro"/>
</dbReference>
<comment type="similarity">
    <text evidence="2 9">Belongs to the alanine or glycine:cation symporter (AGCS) (TC 2.A.25) family.</text>
</comment>
<evidence type="ECO:0000256" key="1">
    <source>
        <dbReference type="ARBA" id="ARBA00004651"/>
    </source>
</evidence>
<dbReference type="RefSeq" id="WP_109306578.1">
    <property type="nucleotide sequence ID" value="NZ_BJUF01000007.1"/>
</dbReference>
<keyword evidence="4 9" id="KW-1003">Cell membrane</keyword>
<evidence type="ECO:0000256" key="3">
    <source>
        <dbReference type="ARBA" id="ARBA00022448"/>
    </source>
</evidence>